<dbReference type="InterPro" id="IPR009057">
    <property type="entry name" value="Homeodomain-like_sf"/>
</dbReference>
<dbReference type="InterPro" id="IPR044822">
    <property type="entry name" value="Myb_DNA-bind_4"/>
</dbReference>
<dbReference type="Proteomes" id="UP001152799">
    <property type="component" value="Chromosome 14"/>
</dbReference>
<evidence type="ECO:0000313" key="4">
    <source>
        <dbReference type="EMBL" id="CAG9763541.1"/>
    </source>
</evidence>
<dbReference type="InterPro" id="IPR001005">
    <property type="entry name" value="SANT/Myb"/>
</dbReference>
<dbReference type="Gene3D" id="1.10.10.60">
    <property type="entry name" value="Homeodomain-like"/>
    <property type="match status" value="1"/>
</dbReference>
<sequence>MGLSDIENRISSILGITFYKGVARPENGLSSFVISKPNLIKEIKIVSKISNLPSTSCQENISSQEQALDIRRASSSQKDIYTQQRATMIGTVALRRQLVNHDYLKAPMQNPKRFKSKNEDLMETMYKETISELKEMKVCLQDSTNSNKDMEFAQQLLSHAKNEHTVPTVEVVETYHLQEEDTNQDDPFSETQPSTSFAEDNLEVNQAWSQNETLALISAYESHKENFNVAKKRKFGWLDIANEVNSNGYQRSAAKCETKWRNLLRTYKNVKDIQEKSCRGACRFRFYNRMGDILDDKPSTSSPHPFSSTKPATIVNEEEEVMENKTLETDKNKKVTDESTPKLIPKRKRV</sequence>
<gene>
    <name evidence="4" type="ORF">CEUTPL_LOCUS4199</name>
</gene>
<comment type="subcellular location">
    <subcellularLocation>
        <location evidence="1">Nucleus</location>
    </subcellularLocation>
</comment>
<feature type="region of interest" description="Disordered" evidence="2">
    <location>
        <begin position="295"/>
        <end position="350"/>
    </location>
</feature>
<feature type="compositionally biased region" description="Basic and acidic residues" evidence="2">
    <location>
        <begin position="322"/>
        <end position="340"/>
    </location>
</feature>
<accession>A0A9N9MI00</accession>
<dbReference type="PANTHER" id="PTHR47595:SF1">
    <property type="entry name" value="MYB_SANT-LIKE DNA-BINDING DOMAIN-CONTAINING PROTEIN"/>
    <property type="match status" value="1"/>
</dbReference>
<evidence type="ECO:0000259" key="3">
    <source>
        <dbReference type="PROSITE" id="PS50090"/>
    </source>
</evidence>
<evidence type="ECO:0000256" key="2">
    <source>
        <dbReference type="SAM" id="MobiDB-lite"/>
    </source>
</evidence>
<evidence type="ECO:0000313" key="5">
    <source>
        <dbReference type="Proteomes" id="UP001152799"/>
    </source>
</evidence>
<dbReference type="EMBL" id="OU892290">
    <property type="protein sequence ID" value="CAG9763541.1"/>
    <property type="molecule type" value="Genomic_DNA"/>
</dbReference>
<feature type="domain" description="Myb-like" evidence="3">
    <location>
        <begin position="208"/>
        <end position="264"/>
    </location>
</feature>
<evidence type="ECO:0000256" key="1">
    <source>
        <dbReference type="ARBA" id="ARBA00004123"/>
    </source>
</evidence>
<dbReference type="SUPFAM" id="SSF46689">
    <property type="entry name" value="Homeodomain-like"/>
    <property type="match status" value="1"/>
</dbReference>
<dbReference type="GO" id="GO:0005634">
    <property type="term" value="C:nucleus"/>
    <property type="evidence" value="ECO:0007669"/>
    <property type="project" value="UniProtKB-SubCell"/>
</dbReference>
<name>A0A9N9MI00_9CUCU</name>
<dbReference type="PROSITE" id="PS50090">
    <property type="entry name" value="MYB_LIKE"/>
    <property type="match status" value="1"/>
</dbReference>
<reference evidence="4" key="1">
    <citation type="submission" date="2022-01" db="EMBL/GenBank/DDBJ databases">
        <authorList>
            <person name="King R."/>
        </authorList>
    </citation>
    <scope>NUCLEOTIDE SEQUENCE</scope>
</reference>
<dbReference type="OrthoDB" id="6723674at2759"/>
<keyword evidence="5" id="KW-1185">Reference proteome</keyword>
<dbReference type="PANTHER" id="PTHR47595">
    <property type="entry name" value="HEAT SHOCK 70 KDA PROTEIN 14"/>
    <property type="match status" value="1"/>
</dbReference>
<feature type="compositionally biased region" description="Low complexity" evidence="2">
    <location>
        <begin position="299"/>
        <end position="311"/>
    </location>
</feature>
<dbReference type="AlphaFoldDB" id="A0A9N9MI00"/>
<dbReference type="Pfam" id="PF13837">
    <property type="entry name" value="Myb_DNA-bind_4"/>
    <property type="match status" value="1"/>
</dbReference>
<organism evidence="4 5">
    <name type="scientific">Ceutorhynchus assimilis</name>
    <name type="common">cabbage seed weevil</name>
    <dbReference type="NCBI Taxonomy" id="467358"/>
    <lineage>
        <taxon>Eukaryota</taxon>
        <taxon>Metazoa</taxon>
        <taxon>Ecdysozoa</taxon>
        <taxon>Arthropoda</taxon>
        <taxon>Hexapoda</taxon>
        <taxon>Insecta</taxon>
        <taxon>Pterygota</taxon>
        <taxon>Neoptera</taxon>
        <taxon>Endopterygota</taxon>
        <taxon>Coleoptera</taxon>
        <taxon>Polyphaga</taxon>
        <taxon>Cucujiformia</taxon>
        <taxon>Curculionidae</taxon>
        <taxon>Ceutorhynchinae</taxon>
        <taxon>Ceutorhynchus</taxon>
    </lineage>
</organism>
<proteinExistence type="predicted"/>
<protein>
    <recommendedName>
        <fullName evidence="3">Myb-like domain-containing protein</fullName>
    </recommendedName>
</protein>